<evidence type="ECO:0000313" key="8">
    <source>
        <dbReference type="EMBL" id="MFC4261678.1"/>
    </source>
</evidence>
<dbReference type="PANTHER" id="PTHR11473">
    <property type="entry name" value="AROMATIC AMINO ACID HYDROXYLASE"/>
    <property type="match status" value="1"/>
</dbReference>
<dbReference type="InterPro" id="IPR001273">
    <property type="entry name" value="ArAA_hydroxylase"/>
</dbReference>
<gene>
    <name evidence="8" type="ORF">ACFOWM_02200</name>
</gene>
<keyword evidence="4" id="KW-0560">Oxidoreductase</keyword>
<name>A0ABV8QPD7_9BACT</name>
<keyword evidence="6" id="KW-0503">Monooxygenase</keyword>
<comment type="caution">
    <text evidence="8">The sequence shown here is derived from an EMBL/GenBank/DDBJ whole genome shotgun (WGS) entry which is preliminary data.</text>
</comment>
<evidence type="ECO:0000259" key="7">
    <source>
        <dbReference type="PROSITE" id="PS51410"/>
    </source>
</evidence>
<dbReference type="Gene3D" id="1.10.800.10">
    <property type="entry name" value="Aromatic amino acid hydroxylase"/>
    <property type="match status" value="1"/>
</dbReference>
<dbReference type="PROSITE" id="PS51410">
    <property type="entry name" value="BH4_AAA_HYDROXYL_2"/>
    <property type="match status" value="1"/>
</dbReference>
<evidence type="ECO:0000256" key="3">
    <source>
        <dbReference type="ARBA" id="ARBA00022723"/>
    </source>
</evidence>
<dbReference type="RefSeq" id="WP_379706475.1">
    <property type="nucleotide sequence ID" value="NZ_JBHSCZ010000001.1"/>
</dbReference>
<dbReference type="InterPro" id="IPR018301">
    <property type="entry name" value="ArAA_hydroxylase_Fe/CU_BS"/>
</dbReference>
<keyword evidence="3" id="KW-0479">Metal-binding</keyword>
<keyword evidence="9" id="KW-1185">Reference proteome</keyword>
<comment type="similarity">
    <text evidence="2">Belongs to the biopterin-dependent aromatic amino acid hydroxylase family.</text>
</comment>
<dbReference type="Pfam" id="PF00351">
    <property type="entry name" value="Biopterin_H"/>
    <property type="match status" value="1"/>
</dbReference>
<dbReference type="PANTHER" id="PTHR11473:SF24">
    <property type="entry name" value="PHENYLALANINE-4-HYDROXYLASE"/>
    <property type="match status" value="1"/>
</dbReference>
<organism evidence="8 9">
    <name type="scientific">Ferruginibacter yonginensis</name>
    <dbReference type="NCBI Taxonomy" id="1310416"/>
    <lineage>
        <taxon>Bacteria</taxon>
        <taxon>Pseudomonadati</taxon>
        <taxon>Bacteroidota</taxon>
        <taxon>Chitinophagia</taxon>
        <taxon>Chitinophagales</taxon>
        <taxon>Chitinophagaceae</taxon>
        <taxon>Ferruginibacter</taxon>
    </lineage>
</organism>
<dbReference type="PRINTS" id="PR00372">
    <property type="entry name" value="FYWHYDRXLASE"/>
</dbReference>
<evidence type="ECO:0000256" key="2">
    <source>
        <dbReference type="ARBA" id="ARBA00009712"/>
    </source>
</evidence>
<evidence type="ECO:0000256" key="5">
    <source>
        <dbReference type="ARBA" id="ARBA00023004"/>
    </source>
</evidence>
<dbReference type="Proteomes" id="UP001595907">
    <property type="component" value="Unassembled WGS sequence"/>
</dbReference>
<keyword evidence="5" id="KW-0408">Iron</keyword>
<dbReference type="SUPFAM" id="SSF56534">
    <property type="entry name" value="Aromatic aminoacid monoxygenases, catalytic and oligomerization domains"/>
    <property type="match status" value="1"/>
</dbReference>
<dbReference type="EMBL" id="JBHSCZ010000001">
    <property type="protein sequence ID" value="MFC4261678.1"/>
    <property type="molecule type" value="Genomic_DNA"/>
</dbReference>
<reference evidence="9" key="1">
    <citation type="journal article" date="2019" name="Int. J. Syst. Evol. Microbiol.">
        <title>The Global Catalogue of Microorganisms (GCM) 10K type strain sequencing project: providing services to taxonomists for standard genome sequencing and annotation.</title>
        <authorList>
            <consortium name="The Broad Institute Genomics Platform"/>
            <consortium name="The Broad Institute Genome Sequencing Center for Infectious Disease"/>
            <person name="Wu L."/>
            <person name="Ma J."/>
        </authorList>
    </citation>
    <scope>NUCLEOTIDE SEQUENCE [LARGE SCALE GENOMIC DNA]</scope>
    <source>
        <strain evidence="9">CECT 8289</strain>
    </source>
</reference>
<feature type="domain" description="Biopterin-dependent aromatic amino acid hydroxylase family profile" evidence="7">
    <location>
        <begin position="1"/>
        <end position="246"/>
    </location>
</feature>
<dbReference type="InterPro" id="IPR019774">
    <property type="entry name" value="Aromatic-AA_hydroxylase_C"/>
</dbReference>
<evidence type="ECO:0000256" key="4">
    <source>
        <dbReference type="ARBA" id="ARBA00023002"/>
    </source>
</evidence>
<dbReference type="InterPro" id="IPR036329">
    <property type="entry name" value="Aro-AA_hydroxylase_C_sf"/>
</dbReference>
<comment type="cofactor">
    <cofactor evidence="1">
        <name>Fe(2+)</name>
        <dbReference type="ChEBI" id="CHEBI:29033"/>
    </cofactor>
</comment>
<protein>
    <recommendedName>
        <fullName evidence="7">Biopterin-dependent aromatic amino acid hydroxylase family profile domain-containing protein</fullName>
    </recommendedName>
</protein>
<proteinExistence type="inferred from homology"/>
<evidence type="ECO:0000256" key="6">
    <source>
        <dbReference type="ARBA" id="ARBA00023033"/>
    </source>
</evidence>
<sequence>MIQTYSNYNNDHQWVWQQLFSRQQMNLADKGTALHNENTHYLSNVFHANAIPHLDALSNALYQKTGWQIHIVAGFIPATDFLNLLADKKFAASTWLRKPSELDYLEEPDMFHDVFGHLPILCDAAYANFVHQVGLLGKQYQHHAECIDLIERFYWYSIEFGLVKEAGATKILGAGIISSYGESNRIFEKNTTAIIKPFNLEEILYLPFDKSALQPVYYVAESFEQLYTSVHELSTILAKVVTPAMV</sequence>
<evidence type="ECO:0000313" key="9">
    <source>
        <dbReference type="Proteomes" id="UP001595907"/>
    </source>
</evidence>
<accession>A0ABV8QPD7</accession>
<evidence type="ECO:0000256" key="1">
    <source>
        <dbReference type="ARBA" id="ARBA00001954"/>
    </source>
</evidence>
<dbReference type="PROSITE" id="PS00367">
    <property type="entry name" value="BH4_AAA_HYDROXYL_1"/>
    <property type="match status" value="1"/>
</dbReference>
<dbReference type="InterPro" id="IPR036951">
    <property type="entry name" value="ArAA_hydroxylase_sf"/>
</dbReference>